<organism evidence="1 2">
    <name type="scientific">Ixodes persulcatus</name>
    <name type="common">Taiga tick</name>
    <dbReference type="NCBI Taxonomy" id="34615"/>
    <lineage>
        <taxon>Eukaryota</taxon>
        <taxon>Metazoa</taxon>
        <taxon>Ecdysozoa</taxon>
        <taxon>Arthropoda</taxon>
        <taxon>Chelicerata</taxon>
        <taxon>Arachnida</taxon>
        <taxon>Acari</taxon>
        <taxon>Parasitiformes</taxon>
        <taxon>Ixodida</taxon>
        <taxon>Ixodoidea</taxon>
        <taxon>Ixodidae</taxon>
        <taxon>Ixodinae</taxon>
        <taxon>Ixodes</taxon>
    </lineage>
</organism>
<reference evidence="1 2" key="1">
    <citation type="journal article" date="2020" name="Cell">
        <title>Large-Scale Comparative Analyses of Tick Genomes Elucidate Their Genetic Diversity and Vector Capacities.</title>
        <authorList>
            <consortium name="Tick Genome and Microbiome Consortium (TIGMIC)"/>
            <person name="Jia N."/>
            <person name="Wang J."/>
            <person name="Shi W."/>
            <person name="Du L."/>
            <person name="Sun Y."/>
            <person name="Zhan W."/>
            <person name="Jiang J.F."/>
            <person name="Wang Q."/>
            <person name="Zhang B."/>
            <person name="Ji P."/>
            <person name="Bell-Sakyi L."/>
            <person name="Cui X.M."/>
            <person name="Yuan T.T."/>
            <person name="Jiang B.G."/>
            <person name="Yang W.F."/>
            <person name="Lam T.T."/>
            <person name="Chang Q.C."/>
            <person name="Ding S.J."/>
            <person name="Wang X.J."/>
            <person name="Zhu J.G."/>
            <person name="Ruan X.D."/>
            <person name="Zhao L."/>
            <person name="Wei J.T."/>
            <person name="Ye R.Z."/>
            <person name="Que T.C."/>
            <person name="Du C.H."/>
            <person name="Zhou Y.H."/>
            <person name="Cheng J.X."/>
            <person name="Dai P.F."/>
            <person name="Guo W.B."/>
            <person name="Han X.H."/>
            <person name="Huang E.J."/>
            <person name="Li L.F."/>
            <person name="Wei W."/>
            <person name="Gao Y.C."/>
            <person name="Liu J.Z."/>
            <person name="Shao H.Z."/>
            <person name="Wang X."/>
            <person name="Wang C.C."/>
            <person name="Yang T.C."/>
            <person name="Huo Q.B."/>
            <person name="Li W."/>
            <person name="Chen H.Y."/>
            <person name="Chen S.E."/>
            <person name="Zhou L.G."/>
            <person name="Ni X.B."/>
            <person name="Tian J.H."/>
            <person name="Sheng Y."/>
            <person name="Liu T."/>
            <person name="Pan Y.S."/>
            <person name="Xia L.Y."/>
            <person name="Li J."/>
            <person name="Zhao F."/>
            <person name="Cao W.C."/>
        </authorList>
    </citation>
    <scope>NUCLEOTIDE SEQUENCE [LARGE SCALE GENOMIC DNA]</scope>
    <source>
        <strain evidence="1">Iper-2018</strain>
    </source>
</reference>
<name>A0AC60PVG7_IXOPE</name>
<dbReference type="Proteomes" id="UP000805193">
    <property type="component" value="Unassembled WGS sequence"/>
</dbReference>
<evidence type="ECO:0000313" key="1">
    <source>
        <dbReference type="EMBL" id="KAG0425161.1"/>
    </source>
</evidence>
<sequence>TCFIPANLRETVQTPTAVRYKIQVAPIPRNINPNHHPDRRKARAEAGSVGYTDAAMYPDRRAAALGKISQETDSIIIATVRTNLPVVAEELAIALAITSPANNTQLIILSDSQAAIGRFRAGIISPQALQILQDPLYRTLSWFEPLSRVSCLDTPSRLRRWKSSINRAPSDRAEELVPVPNQLSEILAHHRGLRYHFPPHSWLSISRGGYVLEADTWEAALLNSTAQDQCDLEYRARKVEEDTDSLDEGYTRTQACTEVSSRCKERGLKTRIY</sequence>
<gene>
    <name evidence="1" type="ORF">HPB47_027655</name>
</gene>
<proteinExistence type="predicted"/>
<protein>
    <submittedName>
        <fullName evidence="1">Uncharacterized protein</fullName>
    </submittedName>
</protein>
<accession>A0AC60PVG7</accession>
<comment type="caution">
    <text evidence="1">The sequence shown here is derived from an EMBL/GenBank/DDBJ whole genome shotgun (WGS) entry which is preliminary data.</text>
</comment>
<evidence type="ECO:0000313" key="2">
    <source>
        <dbReference type="Proteomes" id="UP000805193"/>
    </source>
</evidence>
<dbReference type="EMBL" id="JABSTQ010009883">
    <property type="protein sequence ID" value="KAG0425161.1"/>
    <property type="molecule type" value="Genomic_DNA"/>
</dbReference>
<keyword evidence="2" id="KW-1185">Reference proteome</keyword>
<feature type="non-terminal residue" evidence="1">
    <location>
        <position position="1"/>
    </location>
</feature>